<name>A0A067SZ33_GALM3</name>
<dbReference type="PROSITE" id="PS50878">
    <property type="entry name" value="RT_POL"/>
    <property type="match status" value="1"/>
</dbReference>
<evidence type="ECO:0000313" key="3">
    <source>
        <dbReference type="Proteomes" id="UP000027222"/>
    </source>
</evidence>
<dbReference type="PANTHER" id="PTHR24559">
    <property type="entry name" value="TRANSPOSON TY3-I GAG-POL POLYPROTEIN"/>
    <property type="match status" value="1"/>
</dbReference>
<evidence type="ECO:0000313" key="2">
    <source>
        <dbReference type="EMBL" id="KDR72003.1"/>
    </source>
</evidence>
<dbReference type="InterPro" id="IPR043128">
    <property type="entry name" value="Rev_trsase/Diguanyl_cyclase"/>
</dbReference>
<dbReference type="Pfam" id="PF00078">
    <property type="entry name" value="RVT_1"/>
    <property type="match status" value="1"/>
</dbReference>
<dbReference type="InterPro" id="IPR043502">
    <property type="entry name" value="DNA/RNA_pol_sf"/>
</dbReference>
<organism evidence="2 3">
    <name type="scientific">Galerina marginata (strain CBS 339.88)</name>
    <dbReference type="NCBI Taxonomy" id="685588"/>
    <lineage>
        <taxon>Eukaryota</taxon>
        <taxon>Fungi</taxon>
        <taxon>Dikarya</taxon>
        <taxon>Basidiomycota</taxon>
        <taxon>Agaricomycotina</taxon>
        <taxon>Agaricomycetes</taxon>
        <taxon>Agaricomycetidae</taxon>
        <taxon>Agaricales</taxon>
        <taxon>Agaricineae</taxon>
        <taxon>Strophariaceae</taxon>
        <taxon>Galerina</taxon>
    </lineage>
</organism>
<dbReference type="EMBL" id="KL142390">
    <property type="protein sequence ID" value="KDR72003.1"/>
    <property type="molecule type" value="Genomic_DNA"/>
</dbReference>
<dbReference type="InterPro" id="IPR000477">
    <property type="entry name" value="RT_dom"/>
</dbReference>
<proteinExistence type="predicted"/>
<protein>
    <recommendedName>
        <fullName evidence="1">Reverse transcriptase domain-containing protein</fullName>
    </recommendedName>
</protein>
<feature type="non-terminal residue" evidence="2">
    <location>
        <position position="98"/>
    </location>
</feature>
<dbReference type="OrthoDB" id="3250101at2759"/>
<reference evidence="3" key="1">
    <citation type="journal article" date="2014" name="Proc. Natl. Acad. Sci. U.S.A.">
        <title>Extensive sampling of basidiomycete genomes demonstrates inadequacy of the white-rot/brown-rot paradigm for wood decay fungi.</title>
        <authorList>
            <person name="Riley R."/>
            <person name="Salamov A.A."/>
            <person name="Brown D.W."/>
            <person name="Nagy L.G."/>
            <person name="Floudas D."/>
            <person name="Held B.W."/>
            <person name="Levasseur A."/>
            <person name="Lombard V."/>
            <person name="Morin E."/>
            <person name="Otillar R."/>
            <person name="Lindquist E.A."/>
            <person name="Sun H."/>
            <person name="LaButti K.M."/>
            <person name="Schmutz J."/>
            <person name="Jabbour D."/>
            <person name="Luo H."/>
            <person name="Baker S.E."/>
            <person name="Pisabarro A.G."/>
            <person name="Walton J.D."/>
            <person name="Blanchette R.A."/>
            <person name="Henrissat B."/>
            <person name="Martin F."/>
            <person name="Cullen D."/>
            <person name="Hibbett D.S."/>
            <person name="Grigoriev I.V."/>
        </authorList>
    </citation>
    <scope>NUCLEOTIDE SEQUENCE [LARGE SCALE GENOMIC DNA]</scope>
    <source>
        <strain evidence="3">CBS 339.88</strain>
    </source>
</reference>
<gene>
    <name evidence="2" type="ORF">GALMADRAFT_24724</name>
</gene>
<dbReference type="HOGENOM" id="CLU_000384_42_9_1"/>
<dbReference type="SUPFAM" id="SSF56672">
    <property type="entry name" value="DNA/RNA polymerases"/>
    <property type="match status" value="1"/>
</dbReference>
<feature type="domain" description="Reverse transcriptase" evidence="1">
    <location>
        <begin position="1"/>
        <end position="98"/>
    </location>
</feature>
<accession>A0A067SZ33</accession>
<keyword evidence="3" id="KW-1185">Reference proteome</keyword>
<feature type="non-terminal residue" evidence="2">
    <location>
        <position position="1"/>
    </location>
</feature>
<sequence>LRGARYFTKFDIRWGYNNIRIKEGDEWKAAFITNRGLFEPLVMFFGLTNSPATFQTMMNELFSGLITRGVVIVYMDDILIFTKTLEEHRAVTKEVLRI</sequence>
<dbReference type="AlphaFoldDB" id="A0A067SZ33"/>
<dbReference type="STRING" id="685588.A0A067SZ33"/>
<dbReference type="Proteomes" id="UP000027222">
    <property type="component" value="Unassembled WGS sequence"/>
</dbReference>
<evidence type="ECO:0000259" key="1">
    <source>
        <dbReference type="PROSITE" id="PS50878"/>
    </source>
</evidence>
<dbReference type="InterPro" id="IPR053134">
    <property type="entry name" value="RNA-dir_DNA_polymerase"/>
</dbReference>
<dbReference type="CDD" id="cd01647">
    <property type="entry name" value="RT_LTR"/>
    <property type="match status" value="1"/>
</dbReference>
<dbReference type="Gene3D" id="3.30.70.270">
    <property type="match status" value="1"/>
</dbReference>
<dbReference type="PANTHER" id="PTHR24559:SF444">
    <property type="entry name" value="REVERSE TRANSCRIPTASE DOMAIN-CONTAINING PROTEIN"/>
    <property type="match status" value="1"/>
</dbReference>